<name>A0ABV2SZA5_9BACT</name>
<dbReference type="RefSeq" id="WP_354658762.1">
    <property type="nucleotide sequence ID" value="NZ_JBEXAC010000001.1"/>
</dbReference>
<sequence>MSSNGFSSGTVLVTGNGERRTFMLADGSSVKLNADSFLLLDPHFAKSNREVRLIGEAFFDVVDFPGHPFMVQTTSMIIKGSSTTFDVRAFPEKERDIVLLISGQICLDIRLSDQQLKSIDLLPRQMLTVLRTPFDSLAHTTEVLAIFFDSIMGASGEKCWKEIEWMEDEWVYQRLFPNDIVGWLKKRFRA</sequence>
<reference evidence="2 3" key="1">
    <citation type="submission" date="2024-06" db="EMBL/GenBank/DDBJ databases">
        <title>Chitinophaga defluvii sp. nov., isolated from municipal sewage.</title>
        <authorList>
            <person name="Zhang L."/>
        </authorList>
    </citation>
    <scope>NUCLEOTIDE SEQUENCE [LARGE SCALE GENOMIC DNA]</scope>
    <source>
        <strain evidence="2 3">H8</strain>
    </source>
</reference>
<dbReference type="InterPro" id="IPR012373">
    <property type="entry name" value="Ferrdict_sens_TM"/>
</dbReference>
<proteinExistence type="predicted"/>
<dbReference type="PANTHER" id="PTHR30273">
    <property type="entry name" value="PERIPLASMIC SIGNAL SENSOR AND SIGMA FACTOR ACTIVATOR FECR-RELATED"/>
    <property type="match status" value="1"/>
</dbReference>
<gene>
    <name evidence="2" type="ORF">ABR189_01980</name>
</gene>
<dbReference type="Gene3D" id="2.60.120.1440">
    <property type="match status" value="1"/>
</dbReference>
<accession>A0ABV2SZA5</accession>
<evidence type="ECO:0000313" key="3">
    <source>
        <dbReference type="Proteomes" id="UP001549749"/>
    </source>
</evidence>
<dbReference type="Proteomes" id="UP001549749">
    <property type="component" value="Unassembled WGS sequence"/>
</dbReference>
<dbReference type="EMBL" id="JBEXAC010000001">
    <property type="protein sequence ID" value="MET6996114.1"/>
    <property type="molecule type" value="Genomic_DNA"/>
</dbReference>
<feature type="domain" description="FecR protein" evidence="1">
    <location>
        <begin position="11"/>
        <end position="90"/>
    </location>
</feature>
<keyword evidence="3" id="KW-1185">Reference proteome</keyword>
<dbReference type="PANTHER" id="PTHR30273:SF2">
    <property type="entry name" value="PROTEIN FECR"/>
    <property type="match status" value="1"/>
</dbReference>
<organism evidence="2 3">
    <name type="scientific">Chitinophaga defluvii</name>
    <dbReference type="NCBI Taxonomy" id="3163343"/>
    <lineage>
        <taxon>Bacteria</taxon>
        <taxon>Pseudomonadati</taxon>
        <taxon>Bacteroidota</taxon>
        <taxon>Chitinophagia</taxon>
        <taxon>Chitinophagales</taxon>
        <taxon>Chitinophagaceae</taxon>
        <taxon>Chitinophaga</taxon>
    </lineage>
</organism>
<comment type="caution">
    <text evidence="2">The sequence shown here is derived from an EMBL/GenBank/DDBJ whole genome shotgun (WGS) entry which is preliminary data.</text>
</comment>
<protein>
    <submittedName>
        <fullName evidence="2">FecR domain-containing protein</fullName>
    </submittedName>
</protein>
<dbReference type="InterPro" id="IPR006860">
    <property type="entry name" value="FecR"/>
</dbReference>
<evidence type="ECO:0000313" key="2">
    <source>
        <dbReference type="EMBL" id="MET6996114.1"/>
    </source>
</evidence>
<evidence type="ECO:0000259" key="1">
    <source>
        <dbReference type="Pfam" id="PF04773"/>
    </source>
</evidence>
<dbReference type="Pfam" id="PF04773">
    <property type="entry name" value="FecR"/>
    <property type="match status" value="1"/>
</dbReference>